<evidence type="ECO:0000256" key="1">
    <source>
        <dbReference type="SAM" id="MobiDB-lite"/>
    </source>
</evidence>
<sequence length="115" mass="13220">MSEEAPMSGEREEITEERSGQMRRLTPEMDEDEESDGMFRGSEGASVTKKEMFRIIEDQDEAIEALWREVDALKRGERMTPSLTSKKRERVAETESESGHLRRPTFEAPKLMAPL</sequence>
<accession>A0AAV2FDH7</accession>
<gene>
    <name evidence="2" type="ORF">LTRI10_LOCUS36696</name>
</gene>
<feature type="region of interest" description="Disordered" evidence="1">
    <location>
        <begin position="1"/>
        <end position="45"/>
    </location>
</feature>
<feature type="region of interest" description="Disordered" evidence="1">
    <location>
        <begin position="78"/>
        <end position="115"/>
    </location>
</feature>
<dbReference type="EMBL" id="OZ034819">
    <property type="protein sequence ID" value="CAL1396319.1"/>
    <property type="molecule type" value="Genomic_DNA"/>
</dbReference>
<proteinExistence type="predicted"/>
<dbReference type="AlphaFoldDB" id="A0AAV2FDH7"/>
<feature type="compositionally biased region" description="Basic and acidic residues" evidence="1">
    <location>
        <begin position="90"/>
        <end position="100"/>
    </location>
</feature>
<reference evidence="2 3" key="1">
    <citation type="submission" date="2024-04" db="EMBL/GenBank/DDBJ databases">
        <authorList>
            <person name="Fracassetti M."/>
        </authorList>
    </citation>
    <scope>NUCLEOTIDE SEQUENCE [LARGE SCALE GENOMIC DNA]</scope>
</reference>
<dbReference type="Proteomes" id="UP001497516">
    <property type="component" value="Chromosome 6"/>
</dbReference>
<organism evidence="2 3">
    <name type="scientific">Linum trigynum</name>
    <dbReference type="NCBI Taxonomy" id="586398"/>
    <lineage>
        <taxon>Eukaryota</taxon>
        <taxon>Viridiplantae</taxon>
        <taxon>Streptophyta</taxon>
        <taxon>Embryophyta</taxon>
        <taxon>Tracheophyta</taxon>
        <taxon>Spermatophyta</taxon>
        <taxon>Magnoliopsida</taxon>
        <taxon>eudicotyledons</taxon>
        <taxon>Gunneridae</taxon>
        <taxon>Pentapetalae</taxon>
        <taxon>rosids</taxon>
        <taxon>fabids</taxon>
        <taxon>Malpighiales</taxon>
        <taxon>Linaceae</taxon>
        <taxon>Linum</taxon>
    </lineage>
</organism>
<feature type="compositionally biased region" description="Basic and acidic residues" evidence="1">
    <location>
        <begin position="9"/>
        <end position="20"/>
    </location>
</feature>
<name>A0AAV2FDH7_9ROSI</name>
<evidence type="ECO:0000313" key="2">
    <source>
        <dbReference type="EMBL" id="CAL1396319.1"/>
    </source>
</evidence>
<keyword evidence="3" id="KW-1185">Reference proteome</keyword>
<evidence type="ECO:0000313" key="3">
    <source>
        <dbReference type="Proteomes" id="UP001497516"/>
    </source>
</evidence>
<protein>
    <submittedName>
        <fullName evidence="2">Uncharacterized protein</fullName>
    </submittedName>
</protein>